<accession>I3SHZ4</accession>
<reference evidence="1" key="1">
    <citation type="submission" date="2012-05" db="EMBL/GenBank/DDBJ databases">
        <authorList>
            <person name="Krishnakumar V."/>
            <person name="Cheung F."/>
            <person name="Xiao Y."/>
            <person name="Chan A."/>
            <person name="Moskal W.A."/>
            <person name="Town C.D."/>
        </authorList>
    </citation>
    <scope>NUCLEOTIDE SEQUENCE</scope>
</reference>
<organism evidence="1">
    <name type="scientific">Lotus japonicus</name>
    <name type="common">Lotus corniculatus var. japonicus</name>
    <dbReference type="NCBI Taxonomy" id="34305"/>
    <lineage>
        <taxon>Eukaryota</taxon>
        <taxon>Viridiplantae</taxon>
        <taxon>Streptophyta</taxon>
        <taxon>Embryophyta</taxon>
        <taxon>Tracheophyta</taxon>
        <taxon>Spermatophyta</taxon>
        <taxon>Magnoliopsida</taxon>
        <taxon>eudicotyledons</taxon>
        <taxon>Gunneridae</taxon>
        <taxon>Pentapetalae</taxon>
        <taxon>rosids</taxon>
        <taxon>fabids</taxon>
        <taxon>Fabales</taxon>
        <taxon>Fabaceae</taxon>
        <taxon>Papilionoideae</taxon>
        <taxon>50 kb inversion clade</taxon>
        <taxon>NPAAA clade</taxon>
        <taxon>Hologalegina</taxon>
        <taxon>robinioid clade</taxon>
        <taxon>Loteae</taxon>
        <taxon>Lotus</taxon>
    </lineage>
</organism>
<dbReference type="EMBL" id="BT140091">
    <property type="protein sequence ID" value="AFK39886.1"/>
    <property type="molecule type" value="mRNA"/>
</dbReference>
<evidence type="ECO:0000313" key="1">
    <source>
        <dbReference type="EMBL" id="AFK39886.1"/>
    </source>
</evidence>
<protein>
    <submittedName>
        <fullName evidence="1">Uncharacterized protein</fullName>
    </submittedName>
</protein>
<sequence>MLIWSVDLTADLIIPRHHLIIPDYIQEKVFNDMSPEINVLLPDGSWTR</sequence>
<name>I3SHZ4_LOTJA</name>
<dbReference type="AlphaFoldDB" id="I3SHZ4"/>
<proteinExistence type="evidence at transcript level"/>